<dbReference type="PANTHER" id="PTHR24422">
    <property type="entry name" value="CHEMOTAXIS PROTEIN METHYLTRANSFERASE"/>
    <property type="match status" value="1"/>
</dbReference>
<dbReference type="InterPro" id="IPR029063">
    <property type="entry name" value="SAM-dependent_MTases_sf"/>
</dbReference>
<evidence type="ECO:0000256" key="1">
    <source>
        <dbReference type="ARBA" id="ARBA00001541"/>
    </source>
</evidence>
<proteinExistence type="predicted"/>
<dbReference type="PANTHER" id="PTHR24422:SF19">
    <property type="entry name" value="CHEMOTAXIS PROTEIN METHYLTRANSFERASE"/>
    <property type="match status" value="1"/>
</dbReference>
<dbReference type="PIRSF" id="PIRSF000410">
    <property type="entry name" value="CheR"/>
    <property type="match status" value="1"/>
</dbReference>
<feature type="binding site" evidence="6">
    <location>
        <position position="98"/>
    </location>
    <ligand>
        <name>S-adenosyl-L-methionine</name>
        <dbReference type="ChEBI" id="CHEBI:59789"/>
    </ligand>
</feature>
<evidence type="ECO:0000256" key="6">
    <source>
        <dbReference type="PIRSR" id="PIRSR000410-1"/>
    </source>
</evidence>
<keyword evidence="10" id="KW-1185">Reference proteome</keyword>
<dbReference type="InterPro" id="IPR000780">
    <property type="entry name" value="CheR_MeTrfase"/>
</dbReference>
<dbReference type="Gene3D" id="1.10.155.10">
    <property type="entry name" value="Chemotaxis receptor methyltransferase CheR, N-terminal domain"/>
    <property type="match status" value="1"/>
</dbReference>
<comment type="catalytic activity">
    <reaction evidence="1 5">
        <text>L-glutamyl-[protein] + S-adenosyl-L-methionine = [protein]-L-glutamate 5-O-methyl ester + S-adenosyl-L-homocysteine</text>
        <dbReference type="Rhea" id="RHEA:24452"/>
        <dbReference type="Rhea" id="RHEA-COMP:10208"/>
        <dbReference type="Rhea" id="RHEA-COMP:10311"/>
        <dbReference type="ChEBI" id="CHEBI:29973"/>
        <dbReference type="ChEBI" id="CHEBI:57856"/>
        <dbReference type="ChEBI" id="CHEBI:59789"/>
        <dbReference type="ChEBI" id="CHEBI:82795"/>
        <dbReference type="EC" id="2.1.1.80"/>
    </reaction>
</comment>
<dbReference type="SUPFAM" id="SSF47757">
    <property type="entry name" value="Chemotaxis receptor methyltransferase CheR, N-terminal domain"/>
    <property type="match status" value="1"/>
</dbReference>
<dbReference type="Pfam" id="PF01739">
    <property type="entry name" value="CheR"/>
    <property type="match status" value="1"/>
</dbReference>
<evidence type="ECO:0000256" key="3">
    <source>
        <dbReference type="ARBA" id="ARBA00022679"/>
    </source>
</evidence>
<name>A0A245ZTN4_9SPHN</name>
<dbReference type="Pfam" id="PF03705">
    <property type="entry name" value="CheR_N"/>
    <property type="match status" value="1"/>
</dbReference>
<dbReference type="SMART" id="SM00138">
    <property type="entry name" value="MeTrc"/>
    <property type="match status" value="1"/>
</dbReference>
<dbReference type="EC" id="2.1.1.80" evidence="5"/>
<evidence type="ECO:0000313" key="9">
    <source>
        <dbReference type="EMBL" id="OWK33097.1"/>
    </source>
</evidence>
<evidence type="ECO:0000259" key="8">
    <source>
        <dbReference type="PROSITE" id="PS50123"/>
    </source>
</evidence>
<feature type="binding site" evidence="6">
    <location>
        <begin position="223"/>
        <end position="224"/>
    </location>
    <ligand>
        <name>S-adenosyl-L-methionine</name>
        <dbReference type="ChEBI" id="CHEBI:59789"/>
    </ligand>
</feature>
<accession>A0A245ZTN4</accession>
<evidence type="ECO:0000256" key="4">
    <source>
        <dbReference type="ARBA" id="ARBA00022691"/>
    </source>
</evidence>
<feature type="region of interest" description="Disordered" evidence="7">
    <location>
        <begin position="1"/>
        <end position="22"/>
    </location>
</feature>
<dbReference type="Gene3D" id="3.40.50.150">
    <property type="entry name" value="Vaccinia Virus protein VP39"/>
    <property type="match status" value="1"/>
</dbReference>
<evidence type="ECO:0000256" key="7">
    <source>
        <dbReference type="SAM" id="MobiDB-lite"/>
    </source>
</evidence>
<feature type="binding site" evidence="6">
    <location>
        <position position="169"/>
    </location>
    <ligand>
        <name>S-adenosyl-L-methionine</name>
        <dbReference type="ChEBI" id="CHEBI:59789"/>
    </ligand>
</feature>
<dbReference type="InterPro" id="IPR026024">
    <property type="entry name" value="Chemotaxis_MeTrfase_CheR"/>
</dbReference>
<feature type="binding site" evidence="6">
    <location>
        <position position="139"/>
    </location>
    <ligand>
        <name>S-adenosyl-L-methionine</name>
        <dbReference type="ChEBI" id="CHEBI:59789"/>
    </ligand>
</feature>
<dbReference type="InterPro" id="IPR022641">
    <property type="entry name" value="CheR_N"/>
</dbReference>
<dbReference type="SUPFAM" id="SSF53335">
    <property type="entry name" value="S-adenosyl-L-methionine-dependent methyltransferases"/>
    <property type="match status" value="1"/>
</dbReference>
<dbReference type="PROSITE" id="PS50123">
    <property type="entry name" value="CHER"/>
    <property type="match status" value="1"/>
</dbReference>
<dbReference type="EMBL" id="NBBJ01000001">
    <property type="protein sequence ID" value="OWK33097.1"/>
    <property type="molecule type" value="Genomic_DNA"/>
</dbReference>
<dbReference type="GO" id="GO:0032259">
    <property type="term" value="P:methylation"/>
    <property type="evidence" value="ECO:0007669"/>
    <property type="project" value="UniProtKB-KW"/>
</dbReference>
<gene>
    <name evidence="9" type="primary">cheR</name>
    <name evidence="9" type="ORF">SPMU_14430</name>
</gene>
<comment type="caution">
    <text evidence="9">The sequence shown here is derived from an EMBL/GenBank/DDBJ whole genome shotgun (WGS) entry which is preliminary data.</text>
</comment>
<organism evidence="9 10">
    <name type="scientific">Sphingomonas mucosissima</name>
    <dbReference type="NCBI Taxonomy" id="370959"/>
    <lineage>
        <taxon>Bacteria</taxon>
        <taxon>Pseudomonadati</taxon>
        <taxon>Pseudomonadota</taxon>
        <taxon>Alphaproteobacteria</taxon>
        <taxon>Sphingomonadales</taxon>
        <taxon>Sphingomonadaceae</taxon>
        <taxon>Sphingomonas</taxon>
    </lineage>
</organism>
<feature type="compositionally biased region" description="Low complexity" evidence="7">
    <location>
        <begin position="11"/>
        <end position="22"/>
    </location>
</feature>
<dbReference type="InterPro" id="IPR036804">
    <property type="entry name" value="CheR_N_sf"/>
</dbReference>
<keyword evidence="2 5" id="KW-0489">Methyltransferase</keyword>
<feature type="binding site" evidence="6">
    <location>
        <begin position="240"/>
        <end position="241"/>
    </location>
    <ligand>
        <name>S-adenosyl-L-methionine</name>
        <dbReference type="ChEBI" id="CHEBI:59789"/>
    </ligand>
</feature>
<evidence type="ECO:0000256" key="2">
    <source>
        <dbReference type="ARBA" id="ARBA00022603"/>
    </source>
</evidence>
<evidence type="ECO:0000256" key="5">
    <source>
        <dbReference type="PIRNR" id="PIRNR000410"/>
    </source>
</evidence>
<dbReference type="Proteomes" id="UP000197783">
    <property type="component" value="Unassembled WGS sequence"/>
</dbReference>
<dbReference type="PRINTS" id="PR00996">
    <property type="entry name" value="CHERMTFRASE"/>
</dbReference>
<dbReference type="GO" id="GO:0008983">
    <property type="term" value="F:protein-glutamate O-methyltransferase activity"/>
    <property type="evidence" value="ECO:0007669"/>
    <property type="project" value="UniProtKB-EC"/>
</dbReference>
<dbReference type="RefSeq" id="WP_088333021.1">
    <property type="nucleotide sequence ID" value="NZ_NBBJ01000001.1"/>
</dbReference>
<dbReference type="OrthoDB" id="9816309at2"/>
<sequence>MTSASISRSRPPATGEPAGAAGAASPVLGAAEFNAIAAIMQSDARIHLSEAKTTLVHSRLSRRLREHGLAEFRDYVRLVQSDAEERAAMVVALTTNHTHFFRESHHFDHFRATAMPWLQQRARSAPVRIWSAGCSSGEEVHSIAMCLLGESRQVPGWLRSADLRLLATDIAPHVVESTSRGIYSASTVEPVPASYRDAWMRKMGADYQMAAEARALVTARVLNLFDPWPMRQSYDVIFCRNVMIYFDDRAKAELEARFVELLAPGGYLYIGHSERLIGPAAARMQACGHTIYQKAAT</sequence>
<keyword evidence="3 5" id="KW-0808">Transferase</keyword>
<dbReference type="InterPro" id="IPR022642">
    <property type="entry name" value="CheR_C"/>
</dbReference>
<feature type="binding site" evidence="6">
    <location>
        <position position="96"/>
    </location>
    <ligand>
        <name>S-adenosyl-L-methionine</name>
        <dbReference type="ChEBI" id="CHEBI:59789"/>
    </ligand>
</feature>
<feature type="domain" description="CheR-type methyltransferase" evidence="8">
    <location>
        <begin position="21"/>
        <end position="297"/>
    </location>
</feature>
<protein>
    <recommendedName>
        <fullName evidence="5">Chemotaxis protein methyltransferase</fullName>
        <ecNumber evidence="5">2.1.1.80</ecNumber>
    </recommendedName>
</protein>
<feature type="binding site" evidence="6">
    <location>
        <position position="102"/>
    </location>
    <ligand>
        <name>S-adenosyl-L-methionine</name>
        <dbReference type="ChEBI" id="CHEBI:59789"/>
    </ligand>
</feature>
<dbReference type="CDD" id="cd02440">
    <property type="entry name" value="AdoMet_MTases"/>
    <property type="match status" value="1"/>
</dbReference>
<reference evidence="9 10" key="1">
    <citation type="submission" date="2017-03" db="EMBL/GenBank/DDBJ databases">
        <title>Genome sequence of Sphingomonas mucosissima DSM 17494.</title>
        <authorList>
            <person name="Poehlein A."/>
            <person name="Wuebbeler J.H."/>
            <person name="Steinbuechel A."/>
            <person name="Daniel R."/>
        </authorList>
    </citation>
    <scope>NUCLEOTIDE SEQUENCE [LARGE SCALE GENOMIC DNA]</scope>
    <source>
        <strain evidence="9 10">DSM 17494</strain>
    </source>
</reference>
<keyword evidence="4 5" id="KW-0949">S-adenosyl-L-methionine</keyword>
<evidence type="ECO:0000313" key="10">
    <source>
        <dbReference type="Proteomes" id="UP000197783"/>
    </source>
</evidence>
<comment type="function">
    <text evidence="5">Methylation of the membrane-bound methyl-accepting chemotaxis proteins (MCP) to form gamma-glutamyl methyl ester residues in MCP.</text>
</comment>
<dbReference type="AlphaFoldDB" id="A0A245ZTN4"/>
<dbReference type="InterPro" id="IPR050903">
    <property type="entry name" value="Bact_Chemotaxis_MeTrfase"/>
</dbReference>